<dbReference type="OrthoDB" id="10625095at2759"/>
<reference evidence="1 2" key="1">
    <citation type="submission" date="2019-12" db="EMBL/GenBank/DDBJ databases">
        <title>A genome sequence resource for the geographically widespread anthracnose pathogen Colletotrichum asianum.</title>
        <authorList>
            <person name="Meng Y."/>
        </authorList>
    </citation>
    <scope>NUCLEOTIDE SEQUENCE [LARGE SCALE GENOMIC DNA]</scope>
    <source>
        <strain evidence="1 2">ICMP 18580</strain>
    </source>
</reference>
<protein>
    <submittedName>
        <fullName evidence="1">Uncharacterized protein</fullName>
    </submittedName>
</protein>
<evidence type="ECO:0000313" key="1">
    <source>
        <dbReference type="EMBL" id="KAF0325109.1"/>
    </source>
</evidence>
<keyword evidence="2" id="KW-1185">Reference proteome</keyword>
<dbReference type="AlphaFoldDB" id="A0A8H3WDZ0"/>
<gene>
    <name evidence="1" type="ORF">GQ607_007730</name>
</gene>
<organism evidence="1 2">
    <name type="scientific">Colletotrichum asianum</name>
    <dbReference type="NCBI Taxonomy" id="702518"/>
    <lineage>
        <taxon>Eukaryota</taxon>
        <taxon>Fungi</taxon>
        <taxon>Dikarya</taxon>
        <taxon>Ascomycota</taxon>
        <taxon>Pezizomycotina</taxon>
        <taxon>Sordariomycetes</taxon>
        <taxon>Hypocreomycetidae</taxon>
        <taxon>Glomerellales</taxon>
        <taxon>Glomerellaceae</taxon>
        <taxon>Colletotrichum</taxon>
        <taxon>Colletotrichum gloeosporioides species complex</taxon>
    </lineage>
</organism>
<sequence length="262" mass="29081">MVPLLRSRSDNPHATLVTVVARAVRVTELISRFSPLEQLRHLTLTAEQQISRGVDDNGEVNAAGWLAAEIQMLNPSSPSVSQEAVWSLRRLLTAEWQAINNGEIQAPGFDIASEPVQFVWTFSVLEFATLSNTHAIQLGLEAFNYVWASRPTTCSLFLFLNDFRTPKPSLSPRRRRSATKFVWVVSGARSSDLPQHAVRVFLSLQVLNRRSIVSLPAATADDAEDDVSEISWKTPIFGASNIFATHYKSICSVIRHNDLALA</sequence>
<comment type="caution">
    <text evidence="1">The sequence shown here is derived from an EMBL/GenBank/DDBJ whole genome shotgun (WGS) entry which is preliminary data.</text>
</comment>
<dbReference type="EMBL" id="WOWK01000039">
    <property type="protein sequence ID" value="KAF0325109.1"/>
    <property type="molecule type" value="Genomic_DNA"/>
</dbReference>
<accession>A0A8H3WDZ0</accession>
<proteinExistence type="predicted"/>
<dbReference type="Proteomes" id="UP000434172">
    <property type="component" value="Unassembled WGS sequence"/>
</dbReference>
<evidence type="ECO:0000313" key="2">
    <source>
        <dbReference type="Proteomes" id="UP000434172"/>
    </source>
</evidence>
<name>A0A8H3WDZ0_9PEZI</name>